<accession>A0A9P4IV39</accession>
<feature type="domain" description="Exosome complex component CSL4 C-terminal" evidence="5">
    <location>
        <begin position="73"/>
        <end position="169"/>
    </location>
</feature>
<dbReference type="GO" id="GO:0005737">
    <property type="term" value="C:cytoplasm"/>
    <property type="evidence" value="ECO:0007669"/>
    <property type="project" value="TreeGrafter"/>
</dbReference>
<comment type="caution">
    <text evidence="7">The sequence shown here is derived from an EMBL/GenBank/DDBJ whole genome shotgun (WGS) entry which is preliminary data.</text>
</comment>
<dbReference type="InterPro" id="IPR012340">
    <property type="entry name" value="NA-bd_OB-fold"/>
</dbReference>
<dbReference type="InterPro" id="IPR025721">
    <property type="entry name" value="Exosome_cplx_N_dom"/>
</dbReference>
<keyword evidence="3" id="KW-0271">Exosome</keyword>
<organism evidence="7 8">
    <name type="scientific">Rhizodiscina lignyota</name>
    <dbReference type="NCBI Taxonomy" id="1504668"/>
    <lineage>
        <taxon>Eukaryota</taxon>
        <taxon>Fungi</taxon>
        <taxon>Dikarya</taxon>
        <taxon>Ascomycota</taxon>
        <taxon>Pezizomycotina</taxon>
        <taxon>Dothideomycetes</taxon>
        <taxon>Pleosporomycetidae</taxon>
        <taxon>Aulographales</taxon>
        <taxon>Rhizodiscinaceae</taxon>
        <taxon>Rhizodiscina</taxon>
    </lineage>
</organism>
<dbReference type="EMBL" id="ML978121">
    <property type="protein sequence ID" value="KAF2104851.1"/>
    <property type="molecule type" value="Genomic_DNA"/>
</dbReference>
<keyword evidence="2" id="KW-0963">Cytoplasm</keyword>
<evidence type="ECO:0000313" key="7">
    <source>
        <dbReference type="EMBL" id="KAF2104851.1"/>
    </source>
</evidence>
<dbReference type="SUPFAM" id="SSF50249">
    <property type="entry name" value="Nucleic acid-binding proteins"/>
    <property type="match status" value="1"/>
</dbReference>
<evidence type="ECO:0000259" key="6">
    <source>
        <dbReference type="Pfam" id="PF14382"/>
    </source>
</evidence>
<dbReference type="InterPro" id="IPR019495">
    <property type="entry name" value="EXOSC1_C"/>
</dbReference>
<feature type="region of interest" description="Disordered" evidence="4">
    <location>
        <begin position="1"/>
        <end position="22"/>
    </location>
</feature>
<dbReference type="Pfam" id="PF10447">
    <property type="entry name" value="EXOSC1"/>
    <property type="match status" value="1"/>
</dbReference>
<dbReference type="AlphaFoldDB" id="A0A9P4IV39"/>
<evidence type="ECO:0000313" key="8">
    <source>
        <dbReference type="Proteomes" id="UP000799772"/>
    </source>
</evidence>
<proteinExistence type="predicted"/>
<evidence type="ECO:0000256" key="3">
    <source>
        <dbReference type="ARBA" id="ARBA00022835"/>
    </source>
</evidence>
<gene>
    <name evidence="7" type="ORF">NA57DRAFT_71055</name>
</gene>
<reference evidence="7" key="1">
    <citation type="journal article" date="2020" name="Stud. Mycol.">
        <title>101 Dothideomycetes genomes: a test case for predicting lifestyles and emergence of pathogens.</title>
        <authorList>
            <person name="Haridas S."/>
            <person name="Albert R."/>
            <person name="Binder M."/>
            <person name="Bloem J."/>
            <person name="Labutti K."/>
            <person name="Salamov A."/>
            <person name="Andreopoulos B."/>
            <person name="Baker S."/>
            <person name="Barry K."/>
            <person name="Bills G."/>
            <person name="Bluhm B."/>
            <person name="Cannon C."/>
            <person name="Castanera R."/>
            <person name="Culley D."/>
            <person name="Daum C."/>
            <person name="Ezra D."/>
            <person name="Gonzalez J."/>
            <person name="Henrissat B."/>
            <person name="Kuo A."/>
            <person name="Liang C."/>
            <person name="Lipzen A."/>
            <person name="Lutzoni F."/>
            <person name="Magnuson J."/>
            <person name="Mondo S."/>
            <person name="Nolan M."/>
            <person name="Ohm R."/>
            <person name="Pangilinan J."/>
            <person name="Park H.-J."/>
            <person name="Ramirez L."/>
            <person name="Alfaro M."/>
            <person name="Sun H."/>
            <person name="Tritt A."/>
            <person name="Yoshinaga Y."/>
            <person name="Zwiers L.-H."/>
            <person name="Turgeon B."/>
            <person name="Goodwin S."/>
            <person name="Spatafora J."/>
            <person name="Crous P."/>
            <person name="Grigoriev I."/>
        </authorList>
    </citation>
    <scope>NUCLEOTIDE SEQUENCE</scope>
    <source>
        <strain evidence="7">CBS 133067</strain>
    </source>
</reference>
<dbReference type="GO" id="GO:0006396">
    <property type="term" value="P:RNA processing"/>
    <property type="evidence" value="ECO:0007669"/>
    <property type="project" value="InterPro"/>
</dbReference>
<feature type="compositionally biased region" description="Low complexity" evidence="4">
    <location>
        <begin position="50"/>
        <end position="64"/>
    </location>
</feature>
<evidence type="ECO:0000256" key="4">
    <source>
        <dbReference type="SAM" id="MobiDB-lite"/>
    </source>
</evidence>
<evidence type="ECO:0008006" key="9">
    <source>
        <dbReference type="Google" id="ProtNLM"/>
    </source>
</evidence>
<protein>
    <recommendedName>
        <fullName evidence="9">Exosome complex component CSL4 C-terminal domain-containing protein</fullName>
    </recommendedName>
</protein>
<sequence length="229" mass="24181">MTSALLLPGDSLKSDEHSPGSGTHKYGAHLCASICGPVHRSHGSAKRKAASTSSKALAHSSISISRPRNAPLLPEVNNAVLARITRLTPRSAACSILAIYPSSNNSTSTSNAATLPPPPSHVEPIPVPQQSQFSGQIRAQDVRATEKDKVVMSEAFRVGDVVRAVVISLGDQRDFYLSTAGNDYGVILAWSMDDTGTIGGGSLMAPLSWQTMKDPDTGKTEKRKVAKPL</sequence>
<dbReference type="GO" id="GO:0005730">
    <property type="term" value="C:nucleolus"/>
    <property type="evidence" value="ECO:0007669"/>
    <property type="project" value="UniProtKB-SubCell"/>
</dbReference>
<name>A0A9P4IV39_9PEZI</name>
<feature type="region of interest" description="Disordered" evidence="4">
    <location>
        <begin position="209"/>
        <end position="229"/>
    </location>
</feature>
<dbReference type="OrthoDB" id="440760at2759"/>
<dbReference type="Pfam" id="PF14382">
    <property type="entry name" value="ECR1_N"/>
    <property type="match status" value="1"/>
</dbReference>
<evidence type="ECO:0000256" key="2">
    <source>
        <dbReference type="ARBA" id="ARBA00022490"/>
    </source>
</evidence>
<evidence type="ECO:0000259" key="5">
    <source>
        <dbReference type="Pfam" id="PF10447"/>
    </source>
</evidence>
<evidence type="ECO:0000256" key="1">
    <source>
        <dbReference type="ARBA" id="ARBA00004604"/>
    </source>
</evidence>
<dbReference type="GO" id="GO:0003723">
    <property type="term" value="F:RNA binding"/>
    <property type="evidence" value="ECO:0007669"/>
    <property type="project" value="InterPro"/>
</dbReference>
<dbReference type="PANTHER" id="PTHR12686:SF8">
    <property type="entry name" value="EXOSOME COMPLEX COMPONENT CSL4"/>
    <property type="match status" value="1"/>
</dbReference>
<comment type="subcellular location">
    <subcellularLocation>
        <location evidence="1">Nucleus</location>
        <location evidence="1">Nucleolus</location>
    </subcellularLocation>
</comment>
<feature type="region of interest" description="Disordered" evidence="4">
    <location>
        <begin position="42"/>
        <end position="64"/>
    </location>
</feature>
<dbReference type="GO" id="GO:0000176">
    <property type="term" value="C:nuclear exosome (RNase complex)"/>
    <property type="evidence" value="ECO:0007669"/>
    <property type="project" value="TreeGrafter"/>
</dbReference>
<dbReference type="PANTHER" id="PTHR12686">
    <property type="entry name" value="3'-5' EXORIBONUCLEASE CSL4-RELATED"/>
    <property type="match status" value="1"/>
</dbReference>
<dbReference type="Gene3D" id="2.40.50.140">
    <property type="entry name" value="Nucleic acid-binding proteins"/>
    <property type="match status" value="1"/>
</dbReference>
<dbReference type="InterPro" id="IPR039771">
    <property type="entry name" value="Csl4"/>
</dbReference>
<dbReference type="Proteomes" id="UP000799772">
    <property type="component" value="Unassembled WGS sequence"/>
</dbReference>
<keyword evidence="8" id="KW-1185">Reference proteome</keyword>
<feature type="domain" description="Exosome complex component N-terminal" evidence="6">
    <location>
        <begin position="7"/>
        <end position="40"/>
    </location>
</feature>